<keyword evidence="2" id="KW-1185">Reference proteome</keyword>
<organism evidence="1 2">
    <name type="scientific">Bacillus phage pW2</name>
    <dbReference type="NCBI Taxonomy" id="2500559"/>
    <lineage>
        <taxon>Viruses</taxon>
        <taxon>Duplodnaviria</taxon>
        <taxon>Heunggongvirae</taxon>
        <taxon>Uroviricota</taxon>
        <taxon>Caudoviricetes</taxon>
        <taxon>Joanripponvirinae</taxon>
        <taxon>Sophritavirus</taxon>
        <taxon>Sophritavirus pW2</taxon>
    </lineage>
</organism>
<gene>
    <name evidence="1" type="ORF">pW2_142</name>
</gene>
<evidence type="ECO:0000313" key="2">
    <source>
        <dbReference type="Proteomes" id="UP000287896"/>
    </source>
</evidence>
<evidence type="ECO:0000313" key="1">
    <source>
        <dbReference type="EMBL" id="AZU98971.1"/>
    </source>
</evidence>
<dbReference type="Proteomes" id="UP000287896">
    <property type="component" value="Segment"/>
</dbReference>
<sequence>MKKFIKGLLSKVVIAGALLTGGYIANEVQHDTPVQAETQKTQEVKKNDSPNIHNGLNEIESGERNVFSQYFTITSLDDEGANVVNRYNSNDTYYISKQEFNLDFATLEVGENIVVTFDHDTTIDAVRDYSNVHQYKLYEGSEWNYNIDESKYLLGVSDKNEFDVVVLEKSKFKKGDIVEVTFKDDRHDSFVKQVKIGTFDEYEDSFNYNATHDENRNNPNYVQTEDGSYVPKEFYN</sequence>
<name>A0A3Q9R7L4_9CAUD</name>
<protein>
    <submittedName>
        <fullName evidence="1">Uncharacterized protein</fullName>
    </submittedName>
</protein>
<accession>A0A3Q9R7L4</accession>
<reference evidence="1 2" key="1">
    <citation type="submission" date="2018-12" db="EMBL/GenBank/DDBJ databases">
        <title>Characterization of a novel siphovirus infacting Bacillus anthracis.</title>
        <authorList>
            <person name="Hu X."/>
            <person name="Wan X."/>
            <person name="Geng P."/>
            <person name="Yuan Z."/>
        </authorList>
    </citation>
    <scope>NUCLEOTIDE SEQUENCE [LARGE SCALE GENOMIC DNA]</scope>
</reference>
<proteinExistence type="predicted"/>
<dbReference type="EMBL" id="MK288021">
    <property type="protein sequence ID" value="AZU98971.1"/>
    <property type="molecule type" value="Genomic_DNA"/>
</dbReference>